<dbReference type="PANTHER" id="PTHR48070">
    <property type="entry name" value="ESTERASE OVCA2"/>
    <property type="match status" value="1"/>
</dbReference>
<dbReference type="PANTHER" id="PTHR48070:SF6">
    <property type="entry name" value="ESTERASE OVCA2"/>
    <property type="match status" value="1"/>
</dbReference>
<name>A7TRH7_VANPO</name>
<dbReference type="OrthoDB" id="2094269at2759"/>
<dbReference type="GO" id="GO:0005777">
    <property type="term" value="C:peroxisome"/>
    <property type="evidence" value="ECO:0007669"/>
    <property type="project" value="EnsemblFungi"/>
</dbReference>
<dbReference type="PhylomeDB" id="A7TRH7"/>
<dbReference type="GO" id="GO:0016787">
    <property type="term" value="F:hydrolase activity"/>
    <property type="evidence" value="ECO:0007669"/>
    <property type="project" value="UniProtKB-KW"/>
</dbReference>
<dbReference type="InParanoid" id="A7TRH7"/>
<dbReference type="HOGENOM" id="CLU_051938_2_2_1"/>
<dbReference type="GeneID" id="5543186"/>
<proteinExistence type="predicted"/>
<dbReference type="AlphaFoldDB" id="A7TRH7"/>
<dbReference type="GO" id="GO:0005634">
    <property type="term" value="C:nucleus"/>
    <property type="evidence" value="ECO:0007669"/>
    <property type="project" value="TreeGrafter"/>
</dbReference>
<dbReference type="OMA" id="EEPRGWW"/>
<dbReference type="InterPro" id="IPR029058">
    <property type="entry name" value="AB_hydrolase_fold"/>
</dbReference>
<dbReference type="SUPFAM" id="SSF53474">
    <property type="entry name" value="alpha/beta-Hydrolases"/>
    <property type="match status" value="1"/>
</dbReference>
<reference evidence="3 4" key="1">
    <citation type="journal article" date="2007" name="Proc. Natl. Acad. Sci. U.S.A.">
        <title>Independent sorting-out of thousands of duplicated gene pairs in two yeast species descended from a whole-genome duplication.</title>
        <authorList>
            <person name="Scannell D.R."/>
            <person name="Frank A.C."/>
            <person name="Conant G.C."/>
            <person name="Byrne K.P."/>
            <person name="Woolfit M."/>
            <person name="Wolfe K.H."/>
        </authorList>
    </citation>
    <scope>NUCLEOTIDE SEQUENCE [LARGE SCALE GENOMIC DNA]</scope>
    <source>
        <strain evidence="4">ATCC 22028 / DSM 70294 / BCRC 21397 / CBS 2163 / NBRC 10782 / NRRL Y-8283 / UCD 57-17</strain>
    </source>
</reference>
<dbReference type="Proteomes" id="UP000000267">
    <property type="component" value="Unassembled WGS sequence"/>
</dbReference>
<dbReference type="EMBL" id="DS480479">
    <property type="protein sequence ID" value="EDO15137.1"/>
    <property type="molecule type" value="Genomic_DNA"/>
</dbReference>
<protein>
    <recommendedName>
        <fullName evidence="2">Serine hydrolase domain-containing protein</fullName>
    </recommendedName>
</protein>
<dbReference type="InterPro" id="IPR050593">
    <property type="entry name" value="LovG"/>
</dbReference>
<organism evidence="4">
    <name type="scientific">Vanderwaltozyma polyspora (strain ATCC 22028 / DSM 70294 / BCRC 21397 / CBS 2163 / NBRC 10782 / NRRL Y-8283 / UCD 57-17)</name>
    <name type="common">Kluyveromyces polysporus</name>
    <dbReference type="NCBI Taxonomy" id="436907"/>
    <lineage>
        <taxon>Eukaryota</taxon>
        <taxon>Fungi</taxon>
        <taxon>Dikarya</taxon>
        <taxon>Ascomycota</taxon>
        <taxon>Saccharomycotina</taxon>
        <taxon>Saccharomycetes</taxon>
        <taxon>Saccharomycetales</taxon>
        <taxon>Saccharomycetaceae</taxon>
        <taxon>Vanderwaltozyma</taxon>
    </lineage>
</organism>
<evidence type="ECO:0000256" key="1">
    <source>
        <dbReference type="ARBA" id="ARBA00022801"/>
    </source>
</evidence>
<sequence length="273" mass="30630">MIKKKVLMLHGYVQSDKIFRAKTGGLRKPLSKLGYDFYFPCGPEHIGQKELKADDDTEDISKKYNTSNTGEDLYGWYKKVGSPTDITGDYEIKPDTIKYLHDYIVENGPFDGIIGFSQGSGVAGYLLTNFNEILGLTEEEQPEFKFFISFSGFRLEPERFQDSYNNSKIKTPTLLVKGELDTLVTEKRSDTLYEACDESSRTWLVHPGGHFVPSAKPIISQICNWVQAQGMDGSSSNIDTSLTKTKIETKASNSNIPDLDDDLLDMIDSMGKI</sequence>
<dbReference type="eggNOG" id="KOG2551">
    <property type="taxonomic scope" value="Eukaryota"/>
</dbReference>
<dbReference type="Gene3D" id="3.40.50.1820">
    <property type="entry name" value="alpha/beta hydrolase"/>
    <property type="match status" value="1"/>
</dbReference>
<dbReference type="RefSeq" id="XP_001642995.1">
    <property type="nucleotide sequence ID" value="XM_001642945.1"/>
</dbReference>
<feature type="domain" description="Serine hydrolase" evidence="2">
    <location>
        <begin position="3"/>
        <end position="222"/>
    </location>
</feature>
<keyword evidence="4" id="KW-1185">Reference proteome</keyword>
<dbReference type="Pfam" id="PF03959">
    <property type="entry name" value="FSH1"/>
    <property type="match status" value="1"/>
</dbReference>
<evidence type="ECO:0000313" key="4">
    <source>
        <dbReference type="Proteomes" id="UP000000267"/>
    </source>
</evidence>
<dbReference type="KEGG" id="vpo:Kpol_413p12"/>
<accession>A7TRH7</accession>
<evidence type="ECO:0000259" key="2">
    <source>
        <dbReference type="Pfam" id="PF03959"/>
    </source>
</evidence>
<dbReference type="InterPro" id="IPR005645">
    <property type="entry name" value="FSH-like_dom"/>
</dbReference>
<dbReference type="FunCoup" id="A7TRH7">
    <property type="interactions" value="293"/>
</dbReference>
<keyword evidence="1" id="KW-0378">Hydrolase</keyword>
<evidence type="ECO:0000313" key="3">
    <source>
        <dbReference type="EMBL" id="EDO15137.1"/>
    </source>
</evidence>
<gene>
    <name evidence="3" type="ORF">Kpol_413p12</name>
</gene>